<dbReference type="SMART" id="SM00052">
    <property type="entry name" value="EAL"/>
    <property type="match status" value="1"/>
</dbReference>
<dbReference type="InterPro" id="IPR043128">
    <property type="entry name" value="Rev_trsase/Diguanyl_cyclase"/>
</dbReference>
<evidence type="ECO:0000313" key="5">
    <source>
        <dbReference type="EMBL" id="EEF80894.1"/>
    </source>
</evidence>
<dbReference type="InterPro" id="IPR029787">
    <property type="entry name" value="Nucleotide_cyclase"/>
</dbReference>
<dbReference type="CDD" id="cd04598">
    <property type="entry name" value="CBS_pair_GGDEF_EAL"/>
    <property type="match status" value="1"/>
</dbReference>
<keyword evidence="6" id="KW-1185">Reference proteome</keyword>
<name>C0N2S1_9GAMM</name>
<sequence>MTKEELHYFHSLEDILSQGSLTPLFQPIICMHEQKIFGYEALIRGPSDSPLHSPINLFNTASIHGRLAELDLLCRETSVKRYGELGLPGKLFINTSPASLLEQDYPHGLTVQYLKQAGISPRQVVIELTEQYPIEDYELMRQATEHYREMGFSIAIDDLGAGYSGLRTWSELKPDFVKLDRHFMQNIHEDRQKRQFVQSMIDIAKSIGCQVIGEGIEIRQEYLAAQGLDMQFAQGYYFARPSRHPQRSLDKNLFAERQQTHILSPGRPRANTLVGSLLTELAPLRTTDKLHRAAELFQKNLRLTALPVVDDTNRIAGILWRDEFMTIYASHFGRELHGRKVITEFMDANPLVVETDLPLKNLSYQITSQTENHQHSMFIITEQNRYRGVGSLMDLLRQITDLQLTMARHANPLSGLPGNVPLSEHTRDVLEQGRDVTVCYFDLDNFKPYNDIYGYSKGDQVISLTAQALTKHVNTDVDFVGHVGGDDFIILFESPDWQKRCEKILTAFEMLHPQLYSQRHLQQKGINATDRHGQEIFYPLLSLSIGAVRLHDFDDIQAEIDLAECASKAKSMAKRLNGNSLFQLGYQHCLCSDVTQQKLLSINH</sequence>
<feature type="domain" description="EAL" evidence="2">
    <location>
        <begin position="5"/>
        <end position="255"/>
    </location>
</feature>
<reference evidence="5 6" key="1">
    <citation type="journal article" date="2011" name="J. Bacteriol.">
        <title>Draft genome sequence of the chemolithoheterotrophic, halophilic methylotroph Methylophaga thiooxydans DMS010.</title>
        <authorList>
            <person name="Boden R."/>
            <person name="Ferriera S."/>
            <person name="Johnson J."/>
            <person name="Kelly D.P."/>
            <person name="Murrell J.C."/>
            <person name="Schafer H."/>
        </authorList>
    </citation>
    <scope>NUCLEOTIDE SEQUENCE [LARGE SCALE GENOMIC DNA]</scope>
    <source>
        <strain evidence="5 6">DMS010</strain>
    </source>
</reference>
<dbReference type="Gene3D" id="3.10.580.10">
    <property type="entry name" value="CBS-domain"/>
    <property type="match status" value="1"/>
</dbReference>
<dbReference type="Pfam" id="PF00563">
    <property type="entry name" value="EAL"/>
    <property type="match status" value="1"/>
</dbReference>
<feature type="domain" description="CBS" evidence="4">
    <location>
        <begin position="277"/>
        <end position="336"/>
    </location>
</feature>
<feature type="domain" description="GGDEF" evidence="3">
    <location>
        <begin position="434"/>
        <end position="587"/>
    </location>
</feature>
<protein>
    <submittedName>
        <fullName evidence="5">Cyclic diguanylate phosphodiesterase domain protein</fullName>
    </submittedName>
</protein>
<dbReference type="PANTHER" id="PTHR33121:SF76">
    <property type="entry name" value="SIGNALING PROTEIN"/>
    <property type="match status" value="1"/>
</dbReference>
<dbReference type="SMART" id="SM00267">
    <property type="entry name" value="GGDEF"/>
    <property type="match status" value="1"/>
</dbReference>
<dbReference type="GO" id="GO:0071111">
    <property type="term" value="F:cyclic-guanylate-specific phosphodiesterase activity"/>
    <property type="evidence" value="ECO:0007669"/>
    <property type="project" value="InterPro"/>
</dbReference>
<evidence type="ECO:0000313" key="6">
    <source>
        <dbReference type="Proteomes" id="UP000004679"/>
    </source>
</evidence>
<dbReference type="SUPFAM" id="SSF54631">
    <property type="entry name" value="CBS-domain pair"/>
    <property type="match status" value="1"/>
</dbReference>
<dbReference type="CDD" id="cd01948">
    <property type="entry name" value="EAL"/>
    <property type="match status" value="1"/>
</dbReference>
<dbReference type="InterPro" id="IPR050706">
    <property type="entry name" value="Cyclic-di-GMP_PDE-like"/>
</dbReference>
<dbReference type="InterPro" id="IPR000160">
    <property type="entry name" value="GGDEF_dom"/>
</dbReference>
<dbReference type="CDD" id="cd01949">
    <property type="entry name" value="GGDEF"/>
    <property type="match status" value="1"/>
</dbReference>
<dbReference type="InterPro" id="IPR046342">
    <property type="entry name" value="CBS_dom_sf"/>
</dbReference>
<gene>
    <name evidence="5" type="ORF">MDMS009_483</name>
</gene>
<dbReference type="InterPro" id="IPR001633">
    <property type="entry name" value="EAL_dom"/>
</dbReference>
<dbReference type="InterPro" id="IPR035919">
    <property type="entry name" value="EAL_sf"/>
</dbReference>
<dbReference type="RefSeq" id="WP_008290279.1">
    <property type="nucleotide sequence ID" value="NZ_GG657887.1"/>
</dbReference>
<evidence type="ECO:0000256" key="1">
    <source>
        <dbReference type="PROSITE-ProRule" id="PRU00703"/>
    </source>
</evidence>
<dbReference type="Pfam" id="PF00990">
    <property type="entry name" value="GGDEF"/>
    <property type="match status" value="1"/>
</dbReference>
<evidence type="ECO:0000259" key="4">
    <source>
        <dbReference type="PROSITE" id="PS51371"/>
    </source>
</evidence>
<organism evidence="5 6">
    <name type="scientific">Methylophaga thiooxydans DMS010</name>
    <dbReference type="NCBI Taxonomy" id="637616"/>
    <lineage>
        <taxon>Bacteria</taxon>
        <taxon>Pseudomonadati</taxon>
        <taxon>Pseudomonadota</taxon>
        <taxon>Gammaproteobacteria</taxon>
        <taxon>Thiotrichales</taxon>
        <taxon>Piscirickettsiaceae</taxon>
        <taxon>Methylophaga</taxon>
    </lineage>
</organism>
<dbReference type="PANTHER" id="PTHR33121">
    <property type="entry name" value="CYCLIC DI-GMP PHOSPHODIESTERASE PDEF"/>
    <property type="match status" value="1"/>
</dbReference>
<dbReference type="PROSITE" id="PS50887">
    <property type="entry name" value="GGDEF"/>
    <property type="match status" value="1"/>
</dbReference>
<dbReference type="SUPFAM" id="SSF141868">
    <property type="entry name" value="EAL domain-like"/>
    <property type="match status" value="1"/>
</dbReference>
<accession>C0N2S1</accession>
<dbReference type="OrthoDB" id="1673646at2"/>
<dbReference type="EMBL" id="GG657887">
    <property type="protein sequence ID" value="EEF80894.1"/>
    <property type="molecule type" value="Genomic_DNA"/>
</dbReference>
<dbReference type="PROSITE" id="PS50883">
    <property type="entry name" value="EAL"/>
    <property type="match status" value="1"/>
</dbReference>
<evidence type="ECO:0000259" key="2">
    <source>
        <dbReference type="PROSITE" id="PS50883"/>
    </source>
</evidence>
<keyword evidence="1" id="KW-0129">CBS domain</keyword>
<dbReference type="AlphaFoldDB" id="C0N2S1"/>
<feature type="domain" description="CBS" evidence="4">
    <location>
        <begin position="346"/>
        <end position="406"/>
    </location>
</feature>
<dbReference type="Pfam" id="PF00571">
    <property type="entry name" value="CBS"/>
    <property type="match status" value="1"/>
</dbReference>
<dbReference type="Proteomes" id="UP000004679">
    <property type="component" value="Unassembled WGS sequence"/>
</dbReference>
<dbReference type="PROSITE" id="PS51371">
    <property type="entry name" value="CBS"/>
    <property type="match status" value="2"/>
</dbReference>
<proteinExistence type="predicted"/>
<evidence type="ECO:0000259" key="3">
    <source>
        <dbReference type="PROSITE" id="PS50887"/>
    </source>
</evidence>
<dbReference type="InterPro" id="IPR000644">
    <property type="entry name" value="CBS_dom"/>
</dbReference>
<dbReference type="SUPFAM" id="SSF55073">
    <property type="entry name" value="Nucleotide cyclase"/>
    <property type="match status" value="1"/>
</dbReference>
<dbReference type="HOGENOM" id="CLU_015702_2_1_6"/>
<dbReference type="Gene3D" id="3.20.20.450">
    <property type="entry name" value="EAL domain"/>
    <property type="match status" value="1"/>
</dbReference>
<dbReference type="NCBIfam" id="TIGR00254">
    <property type="entry name" value="GGDEF"/>
    <property type="match status" value="1"/>
</dbReference>
<dbReference type="Gene3D" id="3.30.70.270">
    <property type="match status" value="1"/>
</dbReference>